<keyword evidence="4" id="KW-0997">Cell inner membrane</keyword>
<dbReference type="GO" id="GO:0005886">
    <property type="term" value="C:plasma membrane"/>
    <property type="evidence" value="ECO:0007669"/>
    <property type="project" value="UniProtKB-SubCell"/>
</dbReference>
<feature type="transmembrane region" description="Helical" evidence="10">
    <location>
        <begin position="313"/>
        <end position="332"/>
    </location>
</feature>
<evidence type="ECO:0000256" key="3">
    <source>
        <dbReference type="ARBA" id="ARBA00022475"/>
    </source>
</evidence>
<name>A0A1I3I3F0_9HYPH</name>
<keyword evidence="7 10" id="KW-1133">Transmembrane helix</keyword>
<feature type="transmembrane region" description="Helical" evidence="10">
    <location>
        <begin position="249"/>
        <end position="277"/>
    </location>
</feature>
<evidence type="ECO:0000256" key="1">
    <source>
        <dbReference type="ARBA" id="ARBA00004651"/>
    </source>
</evidence>
<dbReference type="GO" id="GO:0015808">
    <property type="term" value="P:L-alanine transport"/>
    <property type="evidence" value="ECO:0007669"/>
    <property type="project" value="TreeGrafter"/>
</dbReference>
<keyword evidence="3" id="KW-1003">Cell membrane</keyword>
<evidence type="ECO:0000256" key="10">
    <source>
        <dbReference type="SAM" id="Phobius"/>
    </source>
</evidence>
<dbReference type="GO" id="GO:0015188">
    <property type="term" value="F:L-isoleucine transmembrane transporter activity"/>
    <property type="evidence" value="ECO:0007669"/>
    <property type="project" value="TreeGrafter"/>
</dbReference>
<organism evidence="11 12">
    <name type="scientific">Aquamicrobium aerolatum DSM 21857</name>
    <dbReference type="NCBI Taxonomy" id="1121003"/>
    <lineage>
        <taxon>Bacteria</taxon>
        <taxon>Pseudomonadati</taxon>
        <taxon>Pseudomonadota</taxon>
        <taxon>Alphaproteobacteria</taxon>
        <taxon>Hyphomicrobiales</taxon>
        <taxon>Phyllobacteriaceae</taxon>
        <taxon>Aerobium</taxon>
    </lineage>
</organism>
<feature type="transmembrane region" description="Helical" evidence="10">
    <location>
        <begin position="20"/>
        <end position="40"/>
    </location>
</feature>
<accession>A0A1I3I3F0</accession>
<dbReference type="GO" id="GO:0015192">
    <property type="term" value="F:L-phenylalanine transmembrane transporter activity"/>
    <property type="evidence" value="ECO:0007669"/>
    <property type="project" value="TreeGrafter"/>
</dbReference>
<evidence type="ECO:0000256" key="8">
    <source>
        <dbReference type="ARBA" id="ARBA00023136"/>
    </source>
</evidence>
<dbReference type="EMBL" id="FORF01000002">
    <property type="protein sequence ID" value="SFI42471.1"/>
    <property type="molecule type" value="Genomic_DNA"/>
</dbReference>
<feature type="transmembrane region" description="Helical" evidence="10">
    <location>
        <begin position="169"/>
        <end position="187"/>
    </location>
</feature>
<evidence type="ECO:0000256" key="6">
    <source>
        <dbReference type="ARBA" id="ARBA00022970"/>
    </source>
</evidence>
<comment type="similarity">
    <text evidence="9">Belongs to the binding-protein-dependent transport system permease family. LivHM subfamily.</text>
</comment>
<dbReference type="CDD" id="cd06582">
    <property type="entry name" value="TM_PBP1_LivH_like"/>
    <property type="match status" value="1"/>
</dbReference>
<feature type="transmembrane region" description="Helical" evidence="10">
    <location>
        <begin position="219"/>
        <end position="237"/>
    </location>
</feature>
<gene>
    <name evidence="11" type="ORF">SAMN03080618_00376</name>
</gene>
<feature type="transmembrane region" description="Helical" evidence="10">
    <location>
        <begin position="52"/>
        <end position="73"/>
    </location>
</feature>
<evidence type="ECO:0000313" key="11">
    <source>
        <dbReference type="EMBL" id="SFI42471.1"/>
    </source>
</evidence>
<evidence type="ECO:0000256" key="4">
    <source>
        <dbReference type="ARBA" id="ARBA00022519"/>
    </source>
</evidence>
<dbReference type="AlphaFoldDB" id="A0A1I3I3F0"/>
<dbReference type="InterPro" id="IPR001851">
    <property type="entry name" value="ABC_transp_permease"/>
</dbReference>
<evidence type="ECO:0000313" key="12">
    <source>
        <dbReference type="Proteomes" id="UP000242763"/>
    </source>
</evidence>
<dbReference type="STRING" id="1121003.SAMN03080618_00376"/>
<feature type="transmembrane region" description="Helical" evidence="10">
    <location>
        <begin position="79"/>
        <end position="100"/>
    </location>
</feature>
<dbReference type="Pfam" id="PF02653">
    <property type="entry name" value="BPD_transp_2"/>
    <property type="match status" value="1"/>
</dbReference>
<dbReference type="PANTHER" id="PTHR11795:SF371">
    <property type="entry name" value="HIGH-AFFINITY BRANCHED-CHAIN AMINO ACID TRANSPORT SYSTEM PERMEASE PROTEIN LIVH"/>
    <property type="match status" value="1"/>
</dbReference>
<dbReference type="GO" id="GO:0042941">
    <property type="term" value="P:D-alanine transmembrane transport"/>
    <property type="evidence" value="ECO:0007669"/>
    <property type="project" value="TreeGrafter"/>
</dbReference>
<evidence type="ECO:0000256" key="9">
    <source>
        <dbReference type="ARBA" id="ARBA00037998"/>
    </source>
</evidence>
<comment type="subcellular location">
    <subcellularLocation>
        <location evidence="1">Cell membrane</location>
        <topology evidence="1">Multi-pass membrane protein</topology>
    </subcellularLocation>
</comment>
<keyword evidence="2" id="KW-0813">Transport</keyword>
<protein>
    <submittedName>
        <fullName evidence="11">Branched-chain amino acid transport system permease protein</fullName>
    </submittedName>
</protein>
<keyword evidence="12" id="KW-1185">Reference proteome</keyword>
<dbReference type="GO" id="GO:0015190">
    <property type="term" value="F:L-leucine transmembrane transporter activity"/>
    <property type="evidence" value="ECO:0007669"/>
    <property type="project" value="TreeGrafter"/>
</dbReference>
<dbReference type="Proteomes" id="UP000242763">
    <property type="component" value="Unassembled WGS sequence"/>
</dbReference>
<dbReference type="RefSeq" id="WP_091517926.1">
    <property type="nucleotide sequence ID" value="NZ_FORF01000002.1"/>
</dbReference>
<reference evidence="12" key="1">
    <citation type="submission" date="2016-10" db="EMBL/GenBank/DDBJ databases">
        <authorList>
            <person name="Varghese N."/>
            <person name="Submissions S."/>
        </authorList>
    </citation>
    <scope>NUCLEOTIDE SEQUENCE [LARGE SCALE GENOMIC DNA]</scope>
    <source>
        <strain evidence="12">DSM 21857</strain>
    </source>
</reference>
<evidence type="ECO:0000256" key="7">
    <source>
        <dbReference type="ARBA" id="ARBA00022989"/>
    </source>
</evidence>
<dbReference type="OrthoDB" id="9807115at2"/>
<feature type="transmembrane region" description="Helical" evidence="10">
    <location>
        <begin position="112"/>
        <end position="133"/>
    </location>
</feature>
<keyword evidence="5 10" id="KW-0812">Transmembrane</keyword>
<sequence>MENLANALVVLSNFVIIPALAYGSQLALGALGVTIIVAVLRFSNFAHGELMSFGAMSAVFAVWVLQWLGISIAPLSTALLALPVAIVMTVAIALLTDRFVYRFYRVRKADTVVLLIVSIGVMLAMAGIIRFAIGPDDRVFDDGVRFIISVADFKALTGLKEGLAIRTSQAITIVMAVLCVGFVFWLLKYTRIGKMMRAYSDNEDLALLSGVNPDQIVRWAWVLAATLAAIAGTLYGLDKSFKPIVFQQLLLPIFAAAIVGGLGSPVGAVAGGMIVAFSEIALTYSYKKVATYLLPEALQPDGMLQLLSTNYKYAVSFIILVAVLLVRPNGLFNGRPS</sequence>
<dbReference type="InterPro" id="IPR052157">
    <property type="entry name" value="BCAA_transport_permease"/>
</dbReference>
<dbReference type="GO" id="GO:1903806">
    <property type="term" value="P:L-isoleucine import across plasma membrane"/>
    <property type="evidence" value="ECO:0007669"/>
    <property type="project" value="TreeGrafter"/>
</dbReference>
<keyword evidence="8 10" id="KW-0472">Membrane</keyword>
<dbReference type="GO" id="GO:0005304">
    <property type="term" value="F:L-valine transmembrane transporter activity"/>
    <property type="evidence" value="ECO:0007669"/>
    <property type="project" value="TreeGrafter"/>
</dbReference>
<evidence type="ECO:0000256" key="2">
    <source>
        <dbReference type="ARBA" id="ARBA00022448"/>
    </source>
</evidence>
<evidence type="ECO:0000256" key="5">
    <source>
        <dbReference type="ARBA" id="ARBA00022692"/>
    </source>
</evidence>
<keyword evidence="6" id="KW-0029">Amino-acid transport</keyword>
<dbReference type="PANTHER" id="PTHR11795">
    <property type="entry name" value="BRANCHED-CHAIN AMINO ACID TRANSPORT SYSTEM PERMEASE PROTEIN LIVH"/>
    <property type="match status" value="1"/>
</dbReference>
<proteinExistence type="inferred from homology"/>